<name>A0A380WFA4_AMIAI</name>
<dbReference type="RefSeq" id="WP_115729927.1">
    <property type="nucleotide sequence ID" value="NZ_BAAAVY010000015.1"/>
</dbReference>
<protein>
    <submittedName>
        <fullName evidence="3">Sorbitol dehydrogenase</fullName>
        <ecNumber evidence="3">1.1.1.14</ecNumber>
    </submittedName>
</protein>
<dbReference type="InterPro" id="IPR020904">
    <property type="entry name" value="Sc_DH/Rdtase_CS"/>
</dbReference>
<dbReference type="PANTHER" id="PTHR42760">
    <property type="entry name" value="SHORT-CHAIN DEHYDROGENASES/REDUCTASES FAMILY MEMBER"/>
    <property type="match status" value="1"/>
</dbReference>
<comment type="similarity">
    <text evidence="1 2">Belongs to the short-chain dehydrogenases/reductases (SDR) family.</text>
</comment>
<dbReference type="AlphaFoldDB" id="A0A380WFA4"/>
<dbReference type="OrthoDB" id="9810908at2"/>
<evidence type="ECO:0000313" key="4">
    <source>
        <dbReference type="Proteomes" id="UP000254701"/>
    </source>
</evidence>
<dbReference type="SUPFAM" id="SSF51735">
    <property type="entry name" value="NAD(P)-binding Rossmann-fold domains"/>
    <property type="match status" value="1"/>
</dbReference>
<dbReference type="InterPro" id="IPR036291">
    <property type="entry name" value="NAD(P)-bd_dom_sf"/>
</dbReference>
<reference evidence="3 4" key="1">
    <citation type="submission" date="2018-06" db="EMBL/GenBank/DDBJ databases">
        <authorList>
            <consortium name="Pathogen Informatics"/>
            <person name="Doyle S."/>
        </authorList>
    </citation>
    <scope>NUCLEOTIDE SEQUENCE [LARGE SCALE GENOMIC DNA]</scope>
    <source>
        <strain evidence="3 4">NCTC10684</strain>
    </source>
</reference>
<dbReference type="InterPro" id="IPR002347">
    <property type="entry name" value="SDR_fam"/>
</dbReference>
<organism evidence="3 4">
    <name type="scientific">Aminobacter aminovorans</name>
    <name type="common">Chelatobacter heintzii</name>
    <dbReference type="NCBI Taxonomy" id="83263"/>
    <lineage>
        <taxon>Bacteria</taxon>
        <taxon>Pseudomonadati</taxon>
        <taxon>Pseudomonadota</taxon>
        <taxon>Alphaproteobacteria</taxon>
        <taxon>Hyphomicrobiales</taxon>
        <taxon>Phyllobacteriaceae</taxon>
        <taxon>Aminobacter</taxon>
    </lineage>
</organism>
<dbReference type="Gene3D" id="3.40.50.720">
    <property type="entry name" value="NAD(P)-binding Rossmann-like Domain"/>
    <property type="match status" value="1"/>
</dbReference>
<dbReference type="PRINTS" id="PR00081">
    <property type="entry name" value="GDHRDH"/>
</dbReference>
<dbReference type="PANTHER" id="PTHR42760:SF135">
    <property type="entry name" value="BLL7886 PROTEIN"/>
    <property type="match status" value="1"/>
</dbReference>
<keyword evidence="3" id="KW-0560">Oxidoreductase</keyword>
<dbReference type="EMBL" id="UFSM01000001">
    <property type="protein sequence ID" value="SUU87418.1"/>
    <property type="molecule type" value="Genomic_DNA"/>
</dbReference>
<evidence type="ECO:0000256" key="2">
    <source>
        <dbReference type="RuleBase" id="RU000363"/>
    </source>
</evidence>
<dbReference type="GO" id="GO:0003939">
    <property type="term" value="F:L-iditol 2-dehydrogenase (NAD+) activity"/>
    <property type="evidence" value="ECO:0007669"/>
    <property type="project" value="UniProtKB-EC"/>
</dbReference>
<gene>
    <name evidence="3" type="primary">polS_2</name>
    <name evidence="3" type="ORF">NCTC10684_00617</name>
</gene>
<accession>A0A380WFA4</accession>
<dbReference type="Proteomes" id="UP000254701">
    <property type="component" value="Unassembled WGS sequence"/>
</dbReference>
<evidence type="ECO:0000313" key="3">
    <source>
        <dbReference type="EMBL" id="SUU87418.1"/>
    </source>
</evidence>
<dbReference type="GO" id="GO:0030497">
    <property type="term" value="P:fatty acid elongation"/>
    <property type="evidence" value="ECO:0007669"/>
    <property type="project" value="TreeGrafter"/>
</dbReference>
<dbReference type="EC" id="1.1.1.14" evidence="3"/>
<dbReference type="Pfam" id="PF00106">
    <property type="entry name" value="adh_short"/>
    <property type="match status" value="1"/>
</dbReference>
<sequence length="235" mass="24128">MTNNFEGRHVVVSGATGALGAAVARYLLAEGAICHLPISRKTEPDGFEFLGQDRVSIATGVDLTDAKAVDAFYDAIPDLWASIHSAGGFDMGSIDKVDPGQFGQMMDINAKTAFLCSRAAARGMIAGKAGGRIVNVSARAGIEPRKGGGMVAYAASKAAVAALTVALAEELKGADILVNAVAPSTLDTKTNRNDMPKADFSKWVSLEAAAASIAQLASPANLVTSGTVAEIYGRA</sequence>
<evidence type="ECO:0000256" key="1">
    <source>
        <dbReference type="ARBA" id="ARBA00006484"/>
    </source>
</evidence>
<proteinExistence type="inferred from homology"/>
<dbReference type="PRINTS" id="PR00080">
    <property type="entry name" value="SDRFAMILY"/>
</dbReference>
<dbReference type="PROSITE" id="PS00061">
    <property type="entry name" value="ADH_SHORT"/>
    <property type="match status" value="1"/>
</dbReference>